<keyword evidence="3" id="KW-1185">Reference proteome</keyword>
<dbReference type="GO" id="GO:0046982">
    <property type="term" value="F:protein heterodimerization activity"/>
    <property type="evidence" value="ECO:0007669"/>
    <property type="project" value="InterPro"/>
</dbReference>
<feature type="compositionally biased region" description="Pro residues" evidence="1">
    <location>
        <begin position="411"/>
        <end position="420"/>
    </location>
</feature>
<sequence>MSRVDVRYICQRAANAIISEIGPYRVSTDALQAINQFLDEFLRLLLSNSLSLDLSRTKAVVFDLLPSTLGKNAIVEAELEVKTFTETETIDIEIYERMRSLDNLVFEDTLPLLREKCLEFCTLADKEEQQQFEASSEIARKDAIVISPIVAIYITTVLEHIAEYILTAVAMIAESEDIEYVRVKEVYVALADDAQVGGVFSRMEMREKMEKRAMAYGYRPRSSLMPPQSRPASRKQSYLDMNSNNYLDINFDDMDSPYEDRDQDQFSSTYSLKSTSSAYRPTSVLTSSTSNGTVSTAASSTTNNSKKAFKLFKKDARHSNLDSQKSPPLSVSVYDPEAPTMDFEDLIRSGNTMRVSLTPNRLRSIEVKDLTEPPLEPAWERRSTASPRKSTASTTTKSAAPLPIATTPRMVTPPPPPFKTEPPLEDTLKKFEMQQQKGISEPRSESQIGVTKPLEEPASRFEHPRAAPKPPVQKPASQPAKPRQSMDEPKKETVLRRGSMSSRKSRENLRRQRLLEEQAALAAENAPELPREPITINIVPDLPTPPASEDSPTKESRRDSLKKSLKVNKSAPNLSIHSEDRQVHFTSEPESLDSAATGAATPERPSVVVAKRRQSLHEHNMPNRLSTAGSVGMSIKAWDEILKQNTADKRRSTISFDDDEANSGSDAESNRRRSRKVEGKVLDKVLKFEGASSLDDYRASYVPRRQRFVYLQRSPNALERKPTRPLSRVAPLGIDMATQTEPEEKKKDVTPTLVVTTEGSLGPMKRREIDAESIISQRSSEHGVMDGDEEWFLQDDEWEDVQDQENAVVEWLLGDA</sequence>
<feature type="compositionally biased region" description="Basic and acidic residues" evidence="1">
    <location>
        <begin position="453"/>
        <end position="465"/>
    </location>
</feature>
<feature type="compositionally biased region" description="Basic and acidic residues" evidence="1">
    <location>
        <begin position="484"/>
        <end position="495"/>
    </location>
</feature>
<feature type="compositionally biased region" description="Basic and acidic residues" evidence="1">
    <location>
        <begin position="504"/>
        <end position="516"/>
    </location>
</feature>
<dbReference type="EMBL" id="JABAYA010000023">
    <property type="protein sequence ID" value="KAF7729620.1"/>
    <property type="molecule type" value="Genomic_DNA"/>
</dbReference>
<feature type="compositionally biased region" description="Low complexity" evidence="1">
    <location>
        <begin position="384"/>
        <end position="410"/>
    </location>
</feature>
<dbReference type="Gene3D" id="1.10.20.10">
    <property type="entry name" value="Histone, subunit A"/>
    <property type="match status" value="1"/>
</dbReference>
<dbReference type="InterPro" id="IPR009072">
    <property type="entry name" value="Histone-fold"/>
</dbReference>
<accession>A0A8H7BT66</accession>
<evidence type="ECO:0000313" key="2">
    <source>
        <dbReference type="EMBL" id="KAF7729620.1"/>
    </source>
</evidence>
<gene>
    <name evidence="2" type="ORF">EC973_003993</name>
</gene>
<feature type="compositionally biased region" description="Low complexity" evidence="1">
    <location>
        <begin position="517"/>
        <end position="528"/>
    </location>
</feature>
<dbReference type="AlphaFoldDB" id="A0A8H7BT66"/>
<feature type="region of interest" description="Disordered" evidence="1">
    <location>
        <begin position="252"/>
        <end position="304"/>
    </location>
</feature>
<protein>
    <submittedName>
        <fullName evidence="2">Uncharacterized protein</fullName>
    </submittedName>
</protein>
<feature type="region of interest" description="Disordered" evidence="1">
    <location>
        <begin position="373"/>
        <end position="608"/>
    </location>
</feature>
<dbReference type="Proteomes" id="UP000605846">
    <property type="component" value="Unassembled WGS sequence"/>
</dbReference>
<name>A0A8H7BT66_9FUNG</name>
<feature type="region of interest" description="Disordered" evidence="1">
    <location>
        <begin position="653"/>
        <end position="676"/>
    </location>
</feature>
<reference evidence="2" key="1">
    <citation type="submission" date="2020-01" db="EMBL/GenBank/DDBJ databases">
        <title>Genome Sequencing of Three Apophysomyces-Like Fungal Strains Confirms a Novel Fungal Genus in the Mucoromycota with divergent Burkholderia-like Endosymbiotic Bacteria.</title>
        <authorList>
            <person name="Stajich J.E."/>
            <person name="Macias A.M."/>
            <person name="Carter-House D."/>
            <person name="Lovett B."/>
            <person name="Kasson L.R."/>
            <person name="Berry K."/>
            <person name="Grigoriev I."/>
            <person name="Chang Y."/>
            <person name="Spatafora J."/>
            <person name="Kasson M.T."/>
        </authorList>
    </citation>
    <scope>NUCLEOTIDE SEQUENCE</scope>
    <source>
        <strain evidence="2">NRRL A-21654</strain>
    </source>
</reference>
<evidence type="ECO:0000256" key="1">
    <source>
        <dbReference type="SAM" id="MobiDB-lite"/>
    </source>
</evidence>
<comment type="caution">
    <text evidence="2">The sequence shown here is derived from an EMBL/GenBank/DDBJ whole genome shotgun (WGS) entry which is preliminary data.</text>
</comment>
<feature type="compositionally biased region" description="Low complexity" evidence="1">
    <location>
        <begin position="267"/>
        <end position="304"/>
    </location>
</feature>
<dbReference type="OrthoDB" id="5382203at2759"/>
<proteinExistence type="predicted"/>
<feature type="compositionally biased region" description="Basic and acidic residues" evidence="1">
    <location>
        <begin position="551"/>
        <end position="562"/>
    </location>
</feature>
<organism evidence="2 3">
    <name type="scientific">Apophysomyces ossiformis</name>
    <dbReference type="NCBI Taxonomy" id="679940"/>
    <lineage>
        <taxon>Eukaryota</taxon>
        <taxon>Fungi</taxon>
        <taxon>Fungi incertae sedis</taxon>
        <taxon>Mucoromycota</taxon>
        <taxon>Mucoromycotina</taxon>
        <taxon>Mucoromycetes</taxon>
        <taxon>Mucorales</taxon>
        <taxon>Mucorineae</taxon>
        <taxon>Mucoraceae</taxon>
        <taxon>Apophysomyces</taxon>
    </lineage>
</organism>
<evidence type="ECO:0000313" key="3">
    <source>
        <dbReference type="Proteomes" id="UP000605846"/>
    </source>
</evidence>